<name>A0AAD8L6Y0_TARER</name>
<evidence type="ECO:0000256" key="1">
    <source>
        <dbReference type="SAM" id="MobiDB-lite"/>
    </source>
</evidence>
<feature type="region of interest" description="Disordered" evidence="1">
    <location>
        <begin position="424"/>
        <end position="445"/>
    </location>
</feature>
<protein>
    <submittedName>
        <fullName evidence="3">Uncharacterized protein</fullName>
    </submittedName>
</protein>
<gene>
    <name evidence="3" type="ORF">QVD17_11071</name>
</gene>
<dbReference type="Proteomes" id="UP001229421">
    <property type="component" value="Unassembled WGS sequence"/>
</dbReference>
<feature type="region of interest" description="Disordered" evidence="1">
    <location>
        <begin position="162"/>
        <end position="194"/>
    </location>
</feature>
<keyword evidence="2" id="KW-0472">Membrane</keyword>
<reference evidence="3" key="1">
    <citation type="journal article" date="2023" name="bioRxiv">
        <title>Improved chromosome-level genome assembly for marigold (Tagetes erecta).</title>
        <authorList>
            <person name="Jiang F."/>
            <person name="Yuan L."/>
            <person name="Wang S."/>
            <person name="Wang H."/>
            <person name="Xu D."/>
            <person name="Wang A."/>
            <person name="Fan W."/>
        </authorList>
    </citation>
    <scope>NUCLEOTIDE SEQUENCE</scope>
    <source>
        <strain evidence="3">WSJ</strain>
        <tissue evidence="3">Leaf</tissue>
    </source>
</reference>
<feature type="region of interest" description="Disordered" evidence="1">
    <location>
        <begin position="1"/>
        <end position="41"/>
    </location>
</feature>
<feature type="compositionally biased region" description="Acidic residues" evidence="1">
    <location>
        <begin position="172"/>
        <end position="194"/>
    </location>
</feature>
<dbReference type="PANTHER" id="PTHR34775:SF6">
    <property type="entry name" value="TRANSMEMBRANE PROTEIN"/>
    <property type="match status" value="1"/>
</dbReference>
<evidence type="ECO:0000256" key="2">
    <source>
        <dbReference type="SAM" id="Phobius"/>
    </source>
</evidence>
<keyword evidence="2" id="KW-1133">Transmembrane helix</keyword>
<feature type="transmembrane region" description="Helical" evidence="2">
    <location>
        <begin position="385"/>
        <end position="405"/>
    </location>
</feature>
<sequence>MDNFNTSIKGGNKSNNENELNPQMNCRLKSPSKKQLPTKNFMSPTISAAVKASGAPRKKILGERNETVESTSLQRSSSFGSKSVRSSVVDYDDVVEKCFVGESGLQPYDPVKNYLSPRPKFLRYNPNRRRNRIMNLQENNDEDQVKISTYYKAGSCSPQEYVDEAPDAKNEVEDENGEECEGEDDDDDDEEEMDEFVEDRCCSLKGFFKFLFVVIAVILTTQAICSMNAQSNSTSLGSVWHNGVCGLNSSEVGYGLIMEPDLLVGRLKEVFVDLGHKDEVENDDSNEEVVHQDEVGKDESNVIIQEHETEANEVIKTDYVEVETDQDFKEDDLIEEVDSDANEMNLELTNEAEFEFENDMADEVEKEFNDITTKDMLIKLSSIDITLALVIGHILILTSFGVIYLSKCNKSSSTSVTTPIEQEEFKDLDEPSTNPQSSMQHQETVSSKVNIPSVELLGEFVFGEEQITSFISTENHPTNSLIQTTTVSSNQTKSSHIAISTCDSNTVKKQRRKLAEVVTPSPVRRSSRLKTRSIIMSP</sequence>
<feature type="compositionally biased region" description="Polar residues" evidence="1">
    <location>
        <begin position="431"/>
        <end position="445"/>
    </location>
</feature>
<accession>A0AAD8L6Y0</accession>
<proteinExistence type="predicted"/>
<evidence type="ECO:0000313" key="3">
    <source>
        <dbReference type="EMBL" id="KAK1434153.1"/>
    </source>
</evidence>
<keyword evidence="4" id="KW-1185">Reference proteome</keyword>
<organism evidence="3 4">
    <name type="scientific">Tagetes erecta</name>
    <name type="common">African marigold</name>
    <dbReference type="NCBI Taxonomy" id="13708"/>
    <lineage>
        <taxon>Eukaryota</taxon>
        <taxon>Viridiplantae</taxon>
        <taxon>Streptophyta</taxon>
        <taxon>Embryophyta</taxon>
        <taxon>Tracheophyta</taxon>
        <taxon>Spermatophyta</taxon>
        <taxon>Magnoliopsida</taxon>
        <taxon>eudicotyledons</taxon>
        <taxon>Gunneridae</taxon>
        <taxon>Pentapetalae</taxon>
        <taxon>asterids</taxon>
        <taxon>campanulids</taxon>
        <taxon>Asterales</taxon>
        <taxon>Asteraceae</taxon>
        <taxon>Asteroideae</taxon>
        <taxon>Heliantheae alliance</taxon>
        <taxon>Tageteae</taxon>
        <taxon>Tagetes</taxon>
    </lineage>
</organism>
<evidence type="ECO:0000313" key="4">
    <source>
        <dbReference type="Proteomes" id="UP001229421"/>
    </source>
</evidence>
<dbReference type="AlphaFoldDB" id="A0AAD8L6Y0"/>
<dbReference type="PANTHER" id="PTHR34775">
    <property type="entry name" value="TRANSMEMBRANE PROTEIN"/>
    <property type="match status" value="1"/>
</dbReference>
<comment type="caution">
    <text evidence="3">The sequence shown here is derived from an EMBL/GenBank/DDBJ whole genome shotgun (WGS) entry which is preliminary data.</text>
</comment>
<feature type="compositionally biased region" description="Polar residues" evidence="1">
    <location>
        <begin position="1"/>
        <end position="24"/>
    </location>
</feature>
<dbReference type="EMBL" id="JAUHHV010000002">
    <property type="protein sequence ID" value="KAK1434153.1"/>
    <property type="molecule type" value="Genomic_DNA"/>
</dbReference>
<keyword evidence="2" id="KW-0812">Transmembrane</keyword>